<dbReference type="Gene3D" id="3.40.630.30">
    <property type="match status" value="1"/>
</dbReference>
<accession>A0ABQ6MI92</accession>
<dbReference type="InterPro" id="IPR016181">
    <property type="entry name" value="Acyl_CoA_acyltransferase"/>
</dbReference>
<keyword evidence="2" id="KW-1185">Reference proteome</keyword>
<protein>
    <recommendedName>
        <fullName evidence="3">N-acetyltransferase domain-containing protein</fullName>
    </recommendedName>
</protein>
<dbReference type="EMBL" id="BRYB01001471">
    <property type="protein sequence ID" value="GMI26504.1"/>
    <property type="molecule type" value="Genomic_DNA"/>
</dbReference>
<evidence type="ECO:0000313" key="2">
    <source>
        <dbReference type="Proteomes" id="UP001165060"/>
    </source>
</evidence>
<organism evidence="1 2">
    <name type="scientific">Tetraparma gracilis</name>
    <dbReference type="NCBI Taxonomy" id="2962635"/>
    <lineage>
        <taxon>Eukaryota</taxon>
        <taxon>Sar</taxon>
        <taxon>Stramenopiles</taxon>
        <taxon>Ochrophyta</taxon>
        <taxon>Bolidophyceae</taxon>
        <taxon>Parmales</taxon>
        <taxon>Triparmaceae</taxon>
        <taxon>Tetraparma</taxon>
    </lineage>
</organism>
<comment type="caution">
    <text evidence="1">The sequence shown here is derived from an EMBL/GenBank/DDBJ whole genome shotgun (WGS) entry which is preliminary data.</text>
</comment>
<dbReference type="SUPFAM" id="SSF55729">
    <property type="entry name" value="Acyl-CoA N-acyltransferases (Nat)"/>
    <property type="match status" value="1"/>
</dbReference>
<sequence>MEAPIPIRVHKLSSPAALSLPLLPSFLSLCEEAFSSKDPAPPLSYFEAHYHEDPFRPDDQSDIYVASAEALPASPLSKSSVSISLSPPAPSEYSSSLPVLCSCARVFRRSLLRSSSPPLPFLGVGEVCTSPPFERLGLAAAVLELLSADALDGGAPLLLLHAAPPFRTYYSRLGYSPAPPIPTSLLPLRSLPPSPPPPPLRRVHGAESLRLLAPLLSSLYSPPGLSRPRAYWPTWYRADALRWGAPGGSGFAAITEGRELKAFAVLRIEGGCGGALGRGERVEVQVRDFHAGVGEDRGGRLRECAEALLERECGVRPGEGGEVVLKLPRVAADEGWGGEEGEADEGWMWKGTWEGEREWMVWPCDSW</sequence>
<proteinExistence type="predicted"/>
<evidence type="ECO:0000313" key="1">
    <source>
        <dbReference type="EMBL" id="GMI26504.1"/>
    </source>
</evidence>
<name>A0ABQ6MI92_9STRA</name>
<dbReference type="Proteomes" id="UP001165060">
    <property type="component" value="Unassembled WGS sequence"/>
</dbReference>
<reference evidence="1 2" key="1">
    <citation type="journal article" date="2023" name="Commun. Biol.">
        <title>Genome analysis of Parmales, the sister group of diatoms, reveals the evolutionary specialization of diatoms from phago-mixotrophs to photoautotrophs.</title>
        <authorList>
            <person name="Ban H."/>
            <person name="Sato S."/>
            <person name="Yoshikawa S."/>
            <person name="Yamada K."/>
            <person name="Nakamura Y."/>
            <person name="Ichinomiya M."/>
            <person name="Sato N."/>
            <person name="Blanc-Mathieu R."/>
            <person name="Endo H."/>
            <person name="Kuwata A."/>
            <person name="Ogata H."/>
        </authorList>
    </citation>
    <scope>NUCLEOTIDE SEQUENCE [LARGE SCALE GENOMIC DNA]</scope>
</reference>
<gene>
    <name evidence="1" type="ORF">TeGR_g2897</name>
</gene>
<evidence type="ECO:0008006" key="3">
    <source>
        <dbReference type="Google" id="ProtNLM"/>
    </source>
</evidence>